<feature type="region of interest" description="Disordered" evidence="6">
    <location>
        <begin position="87"/>
        <end position="163"/>
    </location>
</feature>
<protein>
    <submittedName>
        <fullName evidence="8">Fungal specific transcription factor</fullName>
    </submittedName>
</protein>
<comment type="caution">
    <text evidence="8">The sequence shown here is derived from an EMBL/GenBank/DDBJ whole genome shotgun (WGS) entry which is preliminary data.</text>
</comment>
<gene>
    <name evidence="8" type="ORF">CSOJ01_02618</name>
</gene>
<dbReference type="InterPro" id="IPR036864">
    <property type="entry name" value="Zn2-C6_fun-type_DNA-bd_sf"/>
</dbReference>
<reference evidence="8 9" key="1">
    <citation type="journal article" date="2020" name="Phytopathology">
        <title>Genome Sequence Resources of Colletotrichum truncatum, C. plurivorum, C. musicola, and C. sojae: Four Species Pathogenic to Soybean (Glycine max).</title>
        <authorList>
            <person name="Rogerio F."/>
            <person name="Boufleur T.R."/>
            <person name="Ciampi-Guillardi M."/>
            <person name="Sukno S.A."/>
            <person name="Thon M.R."/>
            <person name="Massola Junior N.S."/>
            <person name="Baroncelli R."/>
        </authorList>
    </citation>
    <scope>NUCLEOTIDE SEQUENCE [LARGE SCALE GENOMIC DNA]</scope>
    <source>
        <strain evidence="8 9">LFN0009</strain>
    </source>
</reference>
<dbReference type="PROSITE" id="PS50048">
    <property type="entry name" value="ZN2_CY6_FUNGAL_2"/>
    <property type="match status" value="1"/>
</dbReference>
<feature type="non-terminal residue" evidence="8">
    <location>
        <position position="389"/>
    </location>
</feature>
<keyword evidence="1" id="KW-0479">Metal-binding</keyword>
<dbReference type="SMART" id="SM00066">
    <property type="entry name" value="GAL4"/>
    <property type="match status" value="1"/>
</dbReference>
<dbReference type="PANTHER" id="PTHR47424">
    <property type="entry name" value="REGULATORY PROTEIN GAL4"/>
    <property type="match status" value="1"/>
</dbReference>
<keyword evidence="5" id="KW-0539">Nucleus</keyword>
<dbReference type="CDD" id="cd12148">
    <property type="entry name" value="fungal_TF_MHR"/>
    <property type="match status" value="1"/>
</dbReference>
<dbReference type="Pfam" id="PF04082">
    <property type="entry name" value="Fungal_trans"/>
    <property type="match status" value="1"/>
</dbReference>
<dbReference type="Pfam" id="PF00172">
    <property type="entry name" value="Zn_clus"/>
    <property type="match status" value="1"/>
</dbReference>
<dbReference type="Proteomes" id="UP000652219">
    <property type="component" value="Unassembled WGS sequence"/>
</dbReference>
<accession>A0A8H6JQC3</accession>
<dbReference type="GO" id="GO:0008270">
    <property type="term" value="F:zinc ion binding"/>
    <property type="evidence" value="ECO:0007669"/>
    <property type="project" value="InterPro"/>
</dbReference>
<evidence type="ECO:0000256" key="1">
    <source>
        <dbReference type="ARBA" id="ARBA00022723"/>
    </source>
</evidence>
<dbReference type="EMBL" id="WIGN01000024">
    <property type="protein sequence ID" value="KAF6816921.1"/>
    <property type="molecule type" value="Genomic_DNA"/>
</dbReference>
<dbReference type="CDD" id="cd00067">
    <property type="entry name" value="GAL4"/>
    <property type="match status" value="1"/>
</dbReference>
<evidence type="ECO:0000313" key="9">
    <source>
        <dbReference type="Proteomes" id="UP000652219"/>
    </source>
</evidence>
<evidence type="ECO:0000256" key="4">
    <source>
        <dbReference type="ARBA" id="ARBA00023163"/>
    </source>
</evidence>
<proteinExistence type="predicted"/>
<keyword evidence="3" id="KW-0238">DNA-binding</keyword>
<dbReference type="GO" id="GO:0006351">
    <property type="term" value="P:DNA-templated transcription"/>
    <property type="evidence" value="ECO:0007669"/>
    <property type="project" value="InterPro"/>
</dbReference>
<dbReference type="GO" id="GO:0000435">
    <property type="term" value="P:positive regulation of transcription from RNA polymerase II promoter by galactose"/>
    <property type="evidence" value="ECO:0007669"/>
    <property type="project" value="TreeGrafter"/>
</dbReference>
<evidence type="ECO:0000256" key="3">
    <source>
        <dbReference type="ARBA" id="ARBA00023125"/>
    </source>
</evidence>
<dbReference type="SUPFAM" id="SSF57701">
    <property type="entry name" value="Zn2/Cys6 DNA-binding domain"/>
    <property type="match status" value="1"/>
</dbReference>
<evidence type="ECO:0000259" key="7">
    <source>
        <dbReference type="PROSITE" id="PS50048"/>
    </source>
</evidence>
<dbReference type="InterPro" id="IPR007219">
    <property type="entry name" value="XnlR_reg_dom"/>
</dbReference>
<evidence type="ECO:0000313" key="8">
    <source>
        <dbReference type="EMBL" id="KAF6816921.1"/>
    </source>
</evidence>
<sequence>MPTDDDTSLERPAKRKRVALACETCRDRKVRCDGGKPVCRPCAKRADCSLPCVYSVITSSAKQVSEKEYIASLQRQVQELTRVINSIGRRGRSGDDDDDPSAPAQHESGVGSGIRSHPRPPANDAIHDRTSRTTSPLPTAHGCDDDDAYLHYPSPSQMGNEARPVNAMGASMEVQTESPDTPSQDGVYYGQSSVHSLLQRVPRPNTAIVTPAGGTQHLPRRQGHHMPPQERAQEKVDSLLQPEYALPSRSMANTLLHLYLDHIHVFYPWVHSPSFCSRFEALWEPDGLHDVTALPSAGDVGLGGSKCPPRTFYCAVNAMFALGCEFSDFPDKQVASATFYRRVRRLLDGDILDNSSVSLVQVLLLVSHYLLTTQYPTRCYNMIGLACRM</sequence>
<name>A0A8H6JQC3_9PEZI</name>
<dbReference type="Gene3D" id="4.10.240.10">
    <property type="entry name" value="Zn(2)-C6 fungal-type DNA-binding domain"/>
    <property type="match status" value="1"/>
</dbReference>
<keyword evidence="4" id="KW-0804">Transcription</keyword>
<evidence type="ECO:0000256" key="5">
    <source>
        <dbReference type="ARBA" id="ARBA00023242"/>
    </source>
</evidence>
<dbReference type="GO" id="GO:0005634">
    <property type="term" value="C:nucleus"/>
    <property type="evidence" value="ECO:0007669"/>
    <property type="project" value="TreeGrafter"/>
</dbReference>
<feature type="region of interest" description="Disordered" evidence="6">
    <location>
        <begin position="208"/>
        <end position="229"/>
    </location>
</feature>
<dbReference type="GO" id="GO:0000978">
    <property type="term" value="F:RNA polymerase II cis-regulatory region sequence-specific DNA binding"/>
    <property type="evidence" value="ECO:0007669"/>
    <property type="project" value="TreeGrafter"/>
</dbReference>
<evidence type="ECO:0000256" key="2">
    <source>
        <dbReference type="ARBA" id="ARBA00023015"/>
    </source>
</evidence>
<evidence type="ECO:0000256" key="6">
    <source>
        <dbReference type="SAM" id="MobiDB-lite"/>
    </source>
</evidence>
<feature type="domain" description="Zn(2)-C6 fungal-type" evidence="7">
    <location>
        <begin position="21"/>
        <end position="54"/>
    </location>
</feature>
<dbReference type="PANTHER" id="PTHR47424:SF3">
    <property type="entry name" value="REGULATORY PROTEIN GAL4"/>
    <property type="match status" value="1"/>
</dbReference>
<dbReference type="GO" id="GO:0000981">
    <property type="term" value="F:DNA-binding transcription factor activity, RNA polymerase II-specific"/>
    <property type="evidence" value="ECO:0007669"/>
    <property type="project" value="InterPro"/>
</dbReference>
<dbReference type="InterPro" id="IPR051127">
    <property type="entry name" value="Fungal_SecMet_Regulators"/>
</dbReference>
<dbReference type="AlphaFoldDB" id="A0A8H6JQC3"/>
<keyword evidence="2" id="KW-0805">Transcription regulation</keyword>
<keyword evidence="9" id="KW-1185">Reference proteome</keyword>
<dbReference type="InterPro" id="IPR001138">
    <property type="entry name" value="Zn2Cys6_DnaBD"/>
</dbReference>
<organism evidence="8 9">
    <name type="scientific">Colletotrichum sojae</name>
    <dbReference type="NCBI Taxonomy" id="2175907"/>
    <lineage>
        <taxon>Eukaryota</taxon>
        <taxon>Fungi</taxon>
        <taxon>Dikarya</taxon>
        <taxon>Ascomycota</taxon>
        <taxon>Pezizomycotina</taxon>
        <taxon>Sordariomycetes</taxon>
        <taxon>Hypocreomycetidae</taxon>
        <taxon>Glomerellales</taxon>
        <taxon>Glomerellaceae</taxon>
        <taxon>Colletotrichum</taxon>
        <taxon>Colletotrichum orchidearum species complex</taxon>
    </lineage>
</organism>